<evidence type="ECO:0000313" key="1">
    <source>
        <dbReference type="EMBL" id="KAI5343297.1"/>
    </source>
</evidence>
<keyword evidence="2" id="KW-1185">Reference proteome</keyword>
<reference evidence="1 2" key="1">
    <citation type="journal article" date="2022" name="G3 (Bethesda)">
        <title>Whole-genome sequence and methylome profiling of the almond [Prunus dulcis (Mill.) D.A. Webb] cultivar 'Nonpareil'.</title>
        <authorList>
            <person name="D'Amico-Willman K.M."/>
            <person name="Ouma W.Z."/>
            <person name="Meulia T."/>
            <person name="Sideli G.M."/>
            <person name="Gradziel T.M."/>
            <person name="Fresnedo-Ramirez J."/>
        </authorList>
    </citation>
    <scope>NUCLEOTIDE SEQUENCE [LARGE SCALE GENOMIC DNA]</scope>
    <source>
        <strain evidence="1">Clone GOH B32 T37-40</strain>
    </source>
</reference>
<proteinExistence type="predicted"/>
<evidence type="ECO:0000313" key="2">
    <source>
        <dbReference type="Proteomes" id="UP001054821"/>
    </source>
</evidence>
<accession>A0AAD4ZE06</accession>
<name>A0AAD4ZE06_PRUDU</name>
<dbReference type="Proteomes" id="UP001054821">
    <property type="component" value="Chromosome 2"/>
</dbReference>
<gene>
    <name evidence="1" type="ORF">L3X38_011173</name>
</gene>
<sequence length="150" mass="16483">MGLRFFLDLGCPTCINAGLLFTLLHIANLTSLLSSLREILENLYYLLKRGVVVHPKTVGVAVTVGGLPPAHYDFASKRCDSIEKKPRIHSAEKIQVRAAPPPSTRFKCLVGADSKKIDGIRDVRDVPLESPTDKLGDRDLLHRSGLLAEK</sequence>
<dbReference type="EMBL" id="JAJFAZ020000002">
    <property type="protein sequence ID" value="KAI5343297.1"/>
    <property type="molecule type" value="Genomic_DNA"/>
</dbReference>
<organism evidence="1 2">
    <name type="scientific">Prunus dulcis</name>
    <name type="common">Almond</name>
    <name type="synonym">Amygdalus dulcis</name>
    <dbReference type="NCBI Taxonomy" id="3755"/>
    <lineage>
        <taxon>Eukaryota</taxon>
        <taxon>Viridiplantae</taxon>
        <taxon>Streptophyta</taxon>
        <taxon>Embryophyta</taxon>
        <taxon>Tracheophyta</taxon>
        <taxon>Spermatophyta</taxon>
        <taxon>Magnoliopsida</taxon>
        <taxon>eudicotyledons</taxon>
        <taxon>Gunneridae</taxon>
        <taxon>Pentapetalae</taxon>
        <taxon>rosids</taxon>
        <taxon>fabids</taxon>
        <taxon>Rosales</taxon>
        <taxon>Rosaceae</taxon>
        <taxon>Amygdaloideae</taxon>
        <taxon>Amygdaleae</taxon>
        <taxon>Prunus</taxon>
    </lineage>
</organism>
<dbReference type="AlphaFoldDB" id="A0AAD4ZE06"/>
<comment type="caution">
    <text evidence="1">The sequence shown here is derived from an EMBL/GenBank/DDBJ whole genome shotgun (WGS) entry which is preliminary data.</text>
</comment>
<protein>
    <submittedName>
        <fullName evidence="1">Uncharacterized protein</fullName>
    </submittedName>
</protein>